<keyword evidence="2" id="KW-0507">mRNA processing</keyword>
<feature type="domain" description="Xrn1 N-terminal" evidence="7">
    <location>
        <begin position="1"/>
        <end position="145"/>
    </location>
</feature>
<feature type="domain" description="5'-3' exoribonuclease 1 SH3-like" evidence="9">
    <location>
        <begin position="1070"/>
        <end position="1126"/>
    </location>
</feature>
<dbReference type="InterPro" id="IPR041412">
    <property type="entry name" value="Xrn1_helical"/>
</dbReference>
<evidence type="ECO:0000256" key="3">
    <source>
        <dbReference type="ARBA" id="ARBA00022722"/>
    </source>
</evidence>
<feature type="compositionally biased region" description="Basic and acidic residues" evidence="6">
    <location>
        <begin position="22"/>
        <end position="45"/>
    </location>
</feature>
<dbReference type="InterPro" id="IPR027073">
    <property type="entry name" value="5_3_exoribonuclease"/>
</dbReference>
<dbReference type="InterPro" id="IPR016494">
    <property type="entry name" value="5_3_exoribonuclease_1"/>
</dbReference>
<evidence type="ECO:0000313" key="13">
    <source>
        <dbReference type="Proteomes" id="UP000789706"/>
    </source>
</evidence>
<name>A0A9N8V788_9GLOM</name>
<dbReference type="Pfam" id="PF17846">
    <property type="entry name" value="XRN_M"/>
    <property type="match status" value="1"/>
</dbReference>
<dbReference type="GO" id="GO:0016075">
    <property type="term" value="P:rRNA catabolic process"/>
    <property type="evidence" value="ECO:0007669"/>
    <property type="project" value="TreeGrafter"/>
</dbReference>
<dbReference type="FunFam" id="1.25.40.1050:FF:000002">
    <property type="entry name" value="5'-3' exoribonuclease"/>
    <property type="match status" value="1"/>
</dbReference>
<dbReference type="Gene3D" id="3.40.50.12390">
    <property type="match status" value="2"/>
</dbReference>
<evidence type="ECO:0000259" key="7">
    <source>
        <dbReference type="Pfam" id="PF03159"/>
    </source>
</evidence>
<evidence type="ECO:0000256" key="6">
    <source>
        <dbReference type="SAM" id="MobiDB-lite"/>
    </source>
</evidence>
<dbReference type="Gene3D" id="2.30.30.30">
    <property type="match status" value="1"/>
</dbReference>
<gene>
    <name evidence="12" type="ORF">DEBURN_LOCUS1407</name>
</gene>
<feature type="region of interest" description="Disordered" evidence="6">
    <location>
        <begin position="1161"/>
        <end position="1194"/>
    </location>
</feature>
<dbReference type="GO" id="GO:0005634">
    <property type="term" value="C:nucleus"/>
    <property type="evidence" value="ECO:0007669"/>
    <property type="project" value="TreeGrafter"/>
</dbReference>
<dbReference type="Pfam" id="PF18129">
    <property type="entry name" value="SH3_12"/>
    <property type="match status" value="1"/>
</dbReference>
<dbReference type="Proteomes" id="UP000789706">
    <property type="component" value="Unassembled WGS sequence"/>
</dbReference>
<reference evidence="12" key="1">
    <citation type="submission" date="2021-06" db="EMBL/GenBank/DDBJ databases">
        <authorList>
            <person name="Kallberg Y."/>
            <person name="Tangrot J."/>
            <person name="Rosling A."/>
        </authorList>
    </citation>
    <scope>NUCLEOTIDE SEQUENCE</scope>
    <source>
        <strain evidence="12">AZ414A</strain>
    </source>
</reference>
<dbReference type="InterPro" id="IPR047007">
    <property type="entry name" value="XRN1_D1_sf"/>
</dbReference>
<evidence type="ECO:0000259" key="8">
    <source>
        <dbReference type="Pfam" id="PF17846"/>
    </source>
</evidence>
<dbReference type="GO" id="GO:0003723">
    <property type="term" value="F:RNA binding"/>
    <property type="evidence" value="ECO:0007669"/>
    <property type="project" value="TreeGrafter"/>
</dbReference>
<dbReference type="InterPro" id="IPR014722">
    <property type="entry name" value="Rib_uL2_dom2"/>
</dbReference>
<dbReference type="GO" id="GO:0004534">
    <property type="term" value="F:5'-3' RNA exonuclease activity"/>
    <property type="evidence" value="ECO:0007669"/>
    <property type="project" value="TreeGrafter"/>
</dbReference>
<dbReference type="PANTHER" id="PTHR12341:SF7">
    <property type="entry name" value="5'-3' EXORIBONUCLEASE 1"/>
    <property type="match status" value="1"/>
</dbReference>
<evidence type="ECO:0000259" key="11">
    <source>
        <dbReference type="Pfam" id="PF18334"/>
    </source>
</evidence>
<proteinExistence type="inferred from homology"/>
<dbReference type="PANTHER" id="PTHR12341">
    <property type="entry name" value="5'-&gt;3' EXORIBONUCLEASE"/>
    <property type="match status" value="1"/>
</dbReference>
<dbReference type="Gene3D" id="2.30.30.750">
    <property type="match status" value="1"/>
</dbReference>
<evidence type="ECO:0000313" key="12">
    <source>
        <dbReference type="EMBL" id="CAG8440611.1"/>
    </source>
</evidence>
<keyword evidence="13" id="KW-1185">Reference proteome</keyword>
<evidence type="ECO:0000259" key="10">
    <source>
        <dbReference type="Pfam" id="PF18332"/>
    </source>
</evidence>
<dbReference type="Gene3D" id="2.170.260.40">
    <property type="match status" value="1"/>
</dbReference>
<keyword evidence="3" id="KW-0540">Nuclease</keyword>
<dbReference type="InterPro" id="IPR041106">
    <property type="entry name" value="XRN1_D2_D3"/>
</dbReference>
<dbReference type="InterPro" id="IPR041385">
    <property type="entry name" value="SH3_12"/>
</dbReference>
<dbReference type="InterPro" id="IPR040992">
    <property type="entry name" value="XRN1_D1"/>
</dbReference>
<dbReference type="GO" id="GO:0006397">
    <property type="term" value="P:mRNA processing"/>
    <property type="evidence" value="ECO:0007669"/>
    <property type="project" value="UniProtKB-KW"/>
</dbReference>
<evidence type="ECO:0000256" key="5">
    <source>
        <dbReference type="ARBA" id="ARBA00022839"/>
    </source>
</evidence>
<comment type="caution">
    <text evidence="12">The sequence shown here is derived from an EMBL/GenBank/DDBJ whole genome shotgun (WGS) entry which is preliminary data.</text>
</comment>
<dbReference type="Pfam" id="PF18332">
    <property type="entry name" value="XRN1_D1"/>
    <property type="match status" value="1"/>
</dbReference>
<dbReference type="FunFam" id="3.40.50.12390:FF:000002">
    <property type="entry name" value="5'-3' exoribonuclease 1"/>
    <property type="match status" value="1"/>
</dbReference>
<feature type="domain" description="Exoribonuclease Xrn1 D2/D3" evidence="11">
    <location>
        <begin position="824"/>
        <end position="1042"/>
    </location>
</feature>
<dbReference type="Pfam" id="PF03159">
    <property type="entry name" value="XRN_N"/>
    <property type="match status" value="1"/>
</dbReference>
<accession>A0A9N8V788</accession>
<keyword evidence="5" id="KW-0269">Exonuclease</keyword>
<dbReference type="CDD" id="cd18673">
    <property type="entry name" value="PIN_XRN1-2-like"/>
    <property type="match status" value="1"/>
</dbReference>
<feature type="region of interest" description="Disordered" evidence="6">
    <location>
        <begin position="1"/>
        <end position="46"/>
    </location>
</feature>
<evidence type="ECO:0000256" key="1">
    <source>
        <dbReference type="ARBA" id="ARBA00006994"/>
    </source>
</evidence>
<dbReference type="OrthoDB" id="372487at2759"/>
<organism evidence="12 13">
    <name type="scientific">Diversispora eburnea</name>
    <dbReference type="NCBI Taxonomy" id="1213867"/>
    <lineage>
        <taxon>Eukaryota</taxon>
        <taxon>Fungi</taxon>
        <taxon>Fungi incertae sedis</taxon>
        <taxon>Mucoromycota</taxon>
        <taxon>Glomeromycotina</taxon>
        <taxon>Glomeromycetes</taxon>
        <taxon>Diversisporales</taxon>
        <taxon>Diversisporaceae</taxon>
        <taxon>Diversispora</taxon>
    </lineage>
</organism>
<evidence type="ECO:0000256" key="2">
    <source>
        <dbReference type="ARBA" id="ARBA00022664"/>
    </source>
</evidence>
<dbReference type="AlphaFoldDB" id="A0A9N8V788"/>
<feature type="domain" description="Xrn1 helical" evidence="8">
    <location>
        <begin position="191"/>
        <end position="581"/>
    </location>
</feature>
<feature type="domain" description="5'-3' exoribonuclease 1 D1" evidence="10">
    <location>
        <begin position="630"/>
        <end position="820"/>
    </location>
</feature>
<evidence type="ECO:0000259" key="9">
    <source>
        <dbReference type="Pfam" id="PF18129"/>
    </source>
</evidence>
<dbReference type="GO" id="GO:0000956">
    <property type="term" value="P:nuclear-transcribed mRNA catabolic process"/>
    <property type="evidence" value="ECO:0007669"/>
    <property type="project" value="InterPro"/>
</dbReference>
<sequence>MAVDGVAPRAKMNQQRGRRFRTAKDAAEAVRRAKQKGEELPKEAPFDSNCITPGTEFMTKLSHQLKYFINKKVTEDSNWGNVKIVLSGHEVPGEGEHKIMEYIRSAKAQSDYDPNVRHCLYGLDADLIMLGLLSHDPHFALLREEVTFGPSKKKKHGRIESQNFYLMHLSLLREYLDLEFSTLRESLTFEYNLERIIDDFILLALFVGNDFIPHLPSLHIAEGALGLMFRVYKKTLQQAGGYINNGGLLDMKRLEMIFKELGDFERDIFTSESDDQKWFKGKQKSHLEQIEKNKNNKKLVLSPRQKDIFEKIKELVKSRSDEPEHFPSDYPARDRVFIQNLAKELHIQQLVECDEGTEDKHLYVQYDSEGESDDDMIATREKVFRKYEKADVIEDDDAEAFEEKERQKNELKFIECKKDYYKKKMNIDYDNPEQIDKLIGSYVEGLQWVLHYYYNGVASWGWFYPYHYSPKITDLQGLERFDIKFELGKPFKPFEQLMGVLPEGSKHLLPLPHQVLMTDPNSPIIDFYPTEFDLDMNGKKQDWEAVVNIPFIDQDRLIAALDSNEHLLTEEEKERNKIGKSLQFTYDPDLEENHTYSSSLPGFFSDVQHCHCRMKEFHLPTLNGLKLLKGLCDGVKLGIEAMAGFPSLETIPHTGALQQHGVNVFNSESKNETMVITLKNQFENKKIEDIAKEIIGKRIFVGWPFLQEAKVQAISNDRCRYELPSYSDGIKHVTKTVHRSENLESWRKKAEKLEHVYSKRFGTITGTVEVVAHVLMLKGLKRLGNGELVKEYANVGEEVDYAIQTTVSSIESEDPRFEEKPPIPIEEEFPIRTPIFFLSSPLYGSPGHIYQNSEKKLAVKIGYNISKEPDFGLLIAQEFANRVKYYPSYYVAKELDMTGLTLSKLTASLHVICKSTDQRVNLGLNLKFEAKKQKVLGYTRKTKDFGWEYSEKAMEILAQYMEKFPEFIRALESKHKDEIYSAEDFYPKAEKAEAVERIRAIKDWLKTVEVRDFEKVSLDAEQLDKEAIAKVEKAADEYNKKQIYCKLVVDKVPRHVLLKPEHALTRLQGQNFNLGDRVVFVQDSGRVPIGAKGTVVGIEKSNIDVLFDVSFMSGSTLGDRSNRPRGGSGGMNGYANVGSLRPRSYIGGSIYPPQNNFRGGRGGSAGFLHRGSSRGGHFGNGISSRGRGRDDGKT</sequence>
<protein>
    <submittedName>
        <fullName evidence="12">11936_t:CDS:1</fullName>
    </submittedName>
</protein>
<comment type="similarity">
    <text evidence="1">Belongs to the 5'-3' exonuclease family. XRN2/RAT1 subfamily.</text>
</comment>
<dbReference type="Pfam" id="PF18334">
    <property type="entry name" value="XRN1_D2_D3"/>
    <property type="match status" value="1"/>
</dbReference>
<dbReference type="InterPro" id="IPR047008">
    <property type="entry name" value="XRN1_SH3_sf"/>
</dbReference>
<dbReference type="EMBL" id="CAJVPK010000061">
    <property type="protein sequence ID" value="CAG8440611.1"/>
    <property type="molecule type" value="Genomic_DNA"/>
</dbReference>
<evidence type="ECO:0000256" key="4">
    <source>
        <dbReference type="ARBA" id="ARBA00022801"/>
    </source>
</evidence>
<dbReference type="InterPro" id="IPR004859">
    <property type="entry name" value="Xrn1_N"/>
</dbReference>
<dbReference type="PIRSF" id="PIRSF006743">
    <property type="entry name" value="Exonuclease_Xnr1"/>
    <property type="match status" value="1"/>
</dbReference>
<keyword evidence="4" id="KW-0378">Hydrolase</keyword>
<dbReference type="Gene3D" id="1.25.40.1050">
    <property type="match status" value="1"/>
</dbReference>